<organism evidence="4 5">
    <name type="scientific">Paenibacillus stellifer</name>
    <dbReference type="NCBI Taxonomy" id="169760"/>
    <lineage>
        <taxon>Bacteria</taxon>
        <taxon>Bacillati</taxon>
        <taxon>Bacillota</taxon>
        <taxon>Bacilli</taxon>
        <taxon>Bacillales</taxon>
        <taxon>Paenibacillaceae</taxon>
        <taxon>Paenibacillus</taxon>
    </lineage>
</organism>
<dbReference type="Pfam" id="PF03976">
    <property type="entry name" value="PPK2"/>
    <property type="match status" value="1"/>
</dbReference>
<keyword evidence="1" id="KW-0808">Transferase</keyword>
<gene>
    <name evidence="4" type="ORF">PSTEL_23945</name>
</gene>
<evidence type="ECO:0000313" key="4">
    <source>
        <dbReference type="EMBL" id="AIQ65692.1"/>
    </source>
</evidence>
<evidence type="ECO:0000259" key="3">
    <source>
        <dbReference type="Pfam" id="PF03976"/>
    </source>
</evidence>
<dbReference type="Proteomes" id="UP000029507">
    <property type="component" value="Chromosome"/>
</dbReference>
<evidence type="ECO:0000256" key="1">
    <source>
        <dbReference type="ARBA" id="ARBA00022679"/>
    </source>
</evidence>
<dbReference type="InterPro" id="IPR022300">
    <property type="entry name" value="PPK2-rel_1"/>
</dbReference>
<dbReference type="InterPro" id="IPR016898">
    <property type="entry name" value="Polyphosphate_phosphotransfera"/>
</dbReference>
<dbReference type="KEGG" id="pste:PSTEL_23945"/>
<keyword evidence="2 4" id="KW-0418">Kinase</keyword>
<dbReference type="EMBL" id="CP009286">
    <property type="protein sequence ID" value="AIQ65692.1"/>
    <property type="molecule type" value="Genomic_DNA"/>
</dbReference>
<proteinExistence type="predicted"/>
<dbReference type="GO" id="GO:0006797">
    <property type="term" value="P:polyphosphate metabolic process"/>
    <property type="evidence" value="ECO:0007669"/>
    <property type="project" value="InterPro"/>
</dbReference>
<sequence>MKIDRYLIQDTDGKILSKLDPDDTGGFKSKGEAEAKMNKLKDRLAELQDIFFAQKGHALLIVLQGMDSSGKDGTVKHVFSGINPQGFTVTSFKKPTLDESAHDFLWRVHKQTPAKGYISAFNRSHYEDVLVPRVHGDQEKAETKRRFKQIRYFEEMLTEENTLIIKLFLHISKEKQLEKIQERLQDPTKHWKFDVSDLEERKFWDDYQEAYEDIFKETSTTNAPWYWIPANHRWYRNYLALAIVVKTLEKLDLAYPKLNSPTPDISELISPRH</sequence>
<dbReference type="HOGENOM" id="CLU_048699_1_2_9"/>
<dbReference type="AlphaFoldDB" id="A0A089LXN8"/>
<reference evidence="4 5" key="1">
    <citation type="submission" date="2014-08" db="EMBL/GenBank/DDBJ databases">
        <title>Comparative genomics of the Paenibacillus odorifer group.</title>
        <authorList>
            <person name="den Bakker H.C."/>
            <person name="Tsai Y.-C."/>
            <person name="Martin N."/>
            <person name="Korlach J."/>
            <person name="Wiedmann M."/>
        </authorList>
    </citation>
    <scope>NUCLEOTIDE SEQUENCE [LARGE SCALE GENOMIC DNA]</scope>
    <source>
        <strain evidence="4 5">DSM 14472</strain>
    </source>
</reference>
<accession>A0A089LXN8</accession>
<dbReference type="PANTHER" id="PTHR34383:SF3">
    <property type="entry name" value="POLYPHOSPHATE:AMP PHOSPHOTRANSFERASE"/>
    <property type="match status" value="1"/>
</dbReference>
<name>A0A089LXN8_9BACL</name>
<dbReference type="InterPro" id="IPR022488">
    <property type="entry name" value="PPK2-related"/>
</dbReference>
<evidence type="ECO:0000256" key="2">
    <source>
        <dbReference type="ARBA" id="ARBA00022777"/>
    </source>
</evidence>
<dbReference type="GO" id="GO:0008976">
    <property type="term" value="F:polyphosphate kinase activity"/>
    <property type="evidence" value="ECO:0007669"/>
    <property type="project" value="InterPro"/>
</dbReference>
<dbReference type="STRING" id="169760.PSTEL_23945"/>
<feature type="domain" description="Polyphosphate kinase-2-related" evidence="3">
    <location>
        <begin position="29"/>
        <end position="250"/>
    </location>
</feature>
<dbReference type="OrthoDB" id="9775224at2"/>
<dbReference type="PANTHER" id="PTHR34383">
    <property type="entry name" value="POLYPHOSPHATE:AMP PHOSPHOTRANSFERASE-RELATED"/>
    <property type="match status" value="1"/>
</dbReference>
<dbReference type="NCBIfam" id="TIGR03709">
    <property type="entry name" value="PPK2_rel_1"/>
    <property type="match status" value="1"/>
</dbReference>
<dbReference type="RefSeq" id="WP_038698957.1">
    <property type="nucleotide sequence ID" value="NZ_CP009286.1"/>
</dbReference>
<protein>
    <submittedName>
        <fullName evidence="4">Polyphosphate kinase</fullName>
    </submittedName>
</protein>
<dbReference type="Gene3D" id="3.40.50.300">
    <property type="entry name" value="P-loop containing nucleotide triphosphate hydrolases"/>
    <property type="match status" value="1"/>
</dbReference>
<dbReference type="SUPFAM" id="SSF52540">
    <property type="entry name" value="P-loop containing nucleoside triphosphate hydrolases"/>
    <property type="match status" value="1"/>
</dbReference>
<dbReference type="PIRSF" id="PIRSF028756">
    <property type="entry name" value="PPK2_prd"/>
    <property type="match status" value="1"/>
</dbReference>
<keyword evidence="5" id="KW-1185">Reference proteome</keyword>
<dbReference type="InterPro" id="IPR027417">
    <property type="entry name" value="P-loop_NTPase"/>
</dbReference>
<evidence type="ECO:0000313" key="5">
    <source>
        <dbReference type="Proteomes" id="UP000029507"/>
    </source>
</evidence>